<dbReference type="InterPro" id="IPR036259">
    <property type="entry name" value="MFS_trans_sf"/>
</dbReference>
<keyword evidence="2" id="KW-0812">Transmembrane</keyword>
<keyword evidence="4" id="KW-1185">Reference proteome</keyword>
<accession>A0A176ZIE8</accession>
<protein>
    <submittedName>
        <fullName evidence="3">Uncharacterized protein</fullName>
    </submittedName>
</protein>
<evidence type="ECO:0000256" key="2">
    <source>
        <dbReference type="SAM" id="Phobius"/>
    </source>
</evidence>
<sequence>MTTPRPAMTAAKAHAHAEPVIPTILSRDACAAKLFSDVTGRTVDRTKLERHLERPNLWRLLFGFHGIAVMKTIGIVAIAIVLLLIGFVLGQSYSLETLQKLLDTPASTVALLAALFAFVSGVGGPLASYLIGSRQADISALQARASTISADAANVTALNAGSRELARVRLIWLQALRDNLSEYHSILMSAEDPHDGLSPEDRKALKDNGSRTNAGCPISEPSSTFC</sequence>
<proteinExistence type="predicted"/>
<comment type="caution">
    <text evidence="3">The sequence shown here is derived from an EMBL/GenBank/DDBJ whole genome shotgun (WGS) entry which is preliminary data.</text>
</comment>
<feature type="region of interest" description="Disordered" evidence="1">
    <location>
        <begin position="191"/>
        <end position="226"/>
    </location>
</feature>
<evidence type="ECO:0000313" key="4">
    <source>
        <dbReference type="Proteomes" id="UP000077173"/>
    </source>
</evidence>
<evidence type="ECO:0000256" key="1">
    <source>
        <dbReference type="SAM" id="MobiDB-lite"/>
    </source>
</evidence>
<feature type="compositionally biased region" description="Basic and acidic residues" evidence="1">
    <location>
        <begin position="191"/>
        <end position="209"/>
    </location>
</feature>
<dbReference type="EMBL" id="LSEF01000023">
    <property type="protein sequence ID" value="OAF19653.1"/>
    <property type="molecule type" value="Genomic_DNA"/>
</dbReference>
<keyword evidence="2" id="KW-1133">Transmembrane helix</keyword>
<organism evidence="3 4">
    <name type="scientific">Bradyrhizobium neotropicale</name>
    <dbReference type="NCBI Taxonomy" id="1497615"/>
    <lineage>
        <taxon>Bacteria</taxon>
        <taxon>Pseudomonadati</taxon>
        <taxon>Pseudomonadota</taxon>
        <taxon>Alphaproteobacteria</taxon>
        <taxon>Hyphomicrobiales</taxon>
        <taxon>Nitrobacteraceae</taxon>
        <taxon>Bradyrhizobium</taxon>
    </lineage>
</organism>
<dbReference type="Proteomes" id="UP000077173">
    <property type="component" value="Unassembled WGS sequence"/>
</dbReference>
<name>A0A176ZIE8_9BRAD</name>
<dbReference type="SUPFAM" id="SSF103473">
    <property type="entry name" value="MFS general substrate transporter"/>
    <property type="match status" value="1"/>
</dbReference>
<reference evidence="3 4" key="1">
    <citation type="submission" date="2016-02" db="EMBL/GenBank/DDBJ databases">
        <title>Draft genome sequence of the strain BR 10247T Bradyrhizobium neotropicale isolated from nodules of Centrolobium paraense.</title>
        <authorList>
            <person name="Simoes-Araujo J.L."/>
            <person name="Barauna A.C."/>
            <person name="Silva K."/>
            <person name="Zilli J.E."/>
        </authorList>
    </citation>
    <scope>NUCLEOTIDE SEQUENCE [LARGE SCALE GENOMIC DNA]</scope>
    <source>
        <strain evidence="3 4">BR 10247</strain>
    </source>
</reference>
<dbReference type="AlphaFoldDB" id="A0A176ZIE8"/>
<gene>
    <name evidence="3" type="ORF">AXW67_36215</name>
</gene>
<keyword evidence="2" id="KW-0472">Membrane</keyword>
<evidence type="ECO:0000313" key="3">
    <source>
        <dbReference type="EMBL" id="OAF19653.1"/>
    </source>
</evidence>
<feature type="transmembrane region" description="Helical" evidence="2">
    <location>
        <begin position="60"/>
        <end position="89"/>
    </location>
</feature>
<feature type="transmembrane region" description="Helical" evidence="2">
    <location>
        <begin position="109"/>
        <end position="131"/>
    </location>
</feature>